<feature type="region of interest" description="Disordered" evidence="2">
    <location>
        <begin position="137"/>
        <end position="165"/>
    </location>
</feature>
<dbReference type="Proteomes" id="UP000520592">
    <property type="component" value="Unassembled WGS sequence"/>
</dbReference>
<protein>
    <submittedName>
        <fullName evidence="3">Uncharacterized protein</fullName>
    </submittedName>
</protein>
<evidence type="ECO:0000313" key="4">
    <source>
        <dbReference type="Proteomes" id="UP000520592"/>
    </source>
</evidence>
<feature type="coiled-coil region" evidence="1">
    <location>
        <begin position="62"/>
        <end position="96"/>
    </location>
</feature>
<gene>
    <name evidence="3" type="ORF">HX876_29200</name>
</gene>
<dbReference type="EMBL" id="JACAQD010000042">
    <property type="protein sequence ID" value="NWC36446.1"/>
    <property type="molecule type" value="Genomic_DNA"/>
</dbReference>
<accession>A0A7Y7YH82</accession>
<organism evidence="3 4">
    <name type="scientific">Pseudomonas gingeri</name>
    <dbReference type="NCBI Taxonomy" id="117681"/>
    <lineage>
        <taxon>Bacteria</taxon>
        <taxon>Pseudomonadati</taxon>
        <taxon>Pseudomonadota</taxon>
        <taxon>Gammaproteobacteria</taxon>
        <taxon>Pseudomonadales</taxon>
        <taxon>Pseudomonadaceae</taxon>
        <taxon>Pseudomonas</taxon>
    </lineage>
</organism>
<dbReference type="RefSeq" id="WP_177060692.1">
    <property type="nucleotide sequence ID" value="NZ_JACAPS010000034.1"/>
</dbReference>
<sequence length="165" mass="17042">MVSISNVTIHNPALQAVQGTAAASKDKPATASTQPVEGVQVKISSEGLAASNAAKPTAKSPATAQAQQIEKLRKMMAELQKQMAEKQAQIQAVANSQSSDAEKASKVEALNTEMATLSASLTSATATLFNLMKQKPTPALSTEPIPVTATVKSNDAPAEMAPLES</sequence>
<evidence type="ECO:0000256" key="1">
    <source>
        <dbReference type="SAM" id="Coils"/>
    </source>
</evidence>
<proteinExistence type="predicted"/>
<comment type="caution">
    <text evidence="3">The sequence shown here is derived from an EMBL/GenBank/DDBJ whole genome shotgun (WGS) entry which is preliminary data.</text>
</comment>
<name>A0A7Y7YH82_9PSED</name>
<dbReference type="AlphaFoldDB" id="A0A7Y7YH82"/>
<keyword evidence="1" id="KW-0175">Coiled coil</keyword>
<evidence type="ECO:0000256" key="2">
    <source>
        <dbReference type="SAM" id="MobiDB-lite"/>
    </source>
</evidence>
<reference evidence="3 4" key="1">
    <citation type="submission" date="2020-04" db="EMBL/GenBank/DDBJ databases">
        <title>Molecular characterization of pseudomonads from Agaricus bisporus reveal novel blotch 2 pathogens in Western Europe.</title>
        <authorList>
            <person name="Taparia T."/>
            <person name="Krijger M."/>
            <person name="Haynes E."/>
            <person name="Elpinstone J.G."/>
            <person name="Noble R."/>
            <person name="Van Der Wolf J."/>
        </authorList>
    </citation>
    <scope>NUCLEOTIDE SEQUENCE [LARGE SCALE GENOMIC DNA]</scope>
    <source>
        <strain evidence="3 4">IPO3737</strain>
    </source>
</reference>
<evidence type="ECO:0000313" key="3">
    <source>
        <dbReference type="EMBL" id="NWC36446.1"/>
    </source>
</evidence>